<reference evidence="11" key="1">
    <citation type="journal article" date="2014" name="Int. J. Syst. Evol. Microbiol.">
        <title>Complete genome of a new Firmicutes species belonging to the dominant human colonic microbiota ('Ruminococcus bicirculans') reveals two chromosomes and a selective capacity to utilize plant glucans.</title>
        <authorList>
            <consortium name="NISC Comparative Sequencing Program"/>
            <person name="Wegmann U."/>
            <person name="Louis P."/>
            <person name="Goesmann A."/>
            <person name="Henrissat B."/>
            <person name="Duncan S.H."/>
            <person name="Flint H.J."/>
        </authorList>
    </citation>
    <scope>NUCLEOTIDE SEQUENCE</scope>
    <source>
        <strain evidence="11">NBRC 107169</strain>
    </source>
</reference>
<keyword evidence="9" id="KW-0963">Cytoplasm</keyword>
<dbReference type="InterPro" id="IPR036393">
    <property type="entry name" value="AceGlu_kinase-like_sf"/>
</dbReference>
<evidence type="ECO:0000256" key="4">
    <source>
        <dbReference type="ARBA" id="ARBA00022679"/>
    </source>
</evidence>
<proteinExistence type="inferred from homology"/>
<evidence type="ECO:0000256" key="9">
    <source>
        <dbReference type="HAMAP-Rule" id="MF_00082"/>
    </source>
</evidence>
<comment type="catalytic activity">
    <reaction evidence="8 9">
        <text>N-acetyl-L-glutamate + ATP = N-acetyl-L-glutamyl 5-phosphate + ADP</text>
        <dbReference type="Rhea" id="RHEA:14629"/>
        <dbReference type="ChEBI" id="CHEBI:30616"/>
        <dbReference type="ChEBI" id="CHEBI:44337"/>
        <dbReference type="ChEBI" id="CHEBI:57936"/>
        <dbReference type="ChEBI" id="CHEBI:456216"/>
        <dbReference type="EC" id="2.7.2.8"/>
    </reaction>
</comment>
<evidence type="ECO:0000256" key="3">
    <source>
        <dbReference type="ARBA" id="ARBA00022605"/>
    </source>
</evidence>
<keyword evidence="2 9" id="KW-0055">Arginine biosynthesis</keyword>
<dbReference type="CDD" id="cd04250">
    <property type="entry name" value="AAK_NAGK-C"/>
    <property type="match status" value="1"/>
</dbReference>
<keyword evidence="7 9" id="KW-0067">ATP-binding</keyword>
<feature type="site" description="Transition state stabilizer" evidence="9">
    <location>
        <position position="286"/>
    </location>
</feature>
<dbReference type="InterPro" id="IPR001048">
    <property type="entry name" value="Asp/Glu/Uridylate_kinase"/>
</dbReference>
<dbReference type="PANTHER" id="PTHR23342">
    <property type="entry name" value="N-ACETYLGLUTAMATE SYNTHASE"/>
    <property type="match status" value="1"/>
</dbReference>
<comment type="pathway">
    <text evidence="1 9">Amino-acid biosynthesis; L-arginine biosynthesis; N(2)-acetyl-L-ornithine from L-glutamate: step 2/4.</text>
</comment>
<dbReference type="InterPro" id="IPR001057">
    <property type="entry name" value="Glu/AcGlu_kinase"/>
</dbReference>
<dbReference type="InterPro" id="IPR037528">
    <property type="entry name" value="ArgB"/>
</dbReference>
<dbReference type="PIRSF" id="PIRSF000728">
    <property type="entry name" value="NAGK"/>
    <property type="match status" value="1"/>
</dbReference>
<evidence type="ECO:0000256" key="2">
    <source>
        <dbReference type="ARBA" id="ARBA00022571"/>
    </source>
</evidence>
<feature type="binding site" evidence="9">
    <location>
        <begin position="99"/>
        <end position="100"/>
    </location>
    <ligand>
        <name>substrate</name>
    </ligand>
</feature>
<evidence type="ECO:0000256" key="8">
    <source>
        <dbReference type="ARBA" id="ARBA00048141"/>
    </source>
</evidence>
<evidence type="ECO:0000256" key="6">
    <source>
        <dbReference type="ARBA" id="ARBA00022777"/>
    </source>
</evidence>
<evidence type="ECO:0000256" key="7">
    <source>
        <dbReference type="ARBA" id="ARBA00022840"/>
    </source>
</evidence>
<keyword evidence="12" id="KW-1185">Reference proteome</keyword>
<evidence type="ECO:0000313" key="11">
    <source>
        <dbReference type="EMBL" id="GLQ17478.1"/>
    </source>
</evidence>
<protein>
    <recommendedName>
        <fullName evidence="9">Acetylglutamate kinase</fullName>
        <ecNumber evidence="9">2.7.2.8</ecNumber>
    </recommendedName>
    <alternativeName>
        <fullName evidence="9">N-acetyl-L-glutamate 5-phosphotransferase</fullName>
    </alternativeName>
    <alternativeName>
        <fullName evidence="9">NAG kinase</fullName>
        <shortName evidence="9">NAGK</shortName>
    </alternativeName>
</protein>
<sequence>MIKFRLATFLRPKQDKSRNFVYGCFVTVERARNTLSIDKTKEAAILAQALPYMLRYDHRVVVVKYGGHAMGDPELARAFARDIVLLRQSGVMPIVVHGGGPQIGKMLDRLNIVSEFKDGLRVTDRATVDIVEMVLAGAINKQIVTAITQEGGRAIGLCGKDAGMVEAKKLKRTSMDPDSNIERIIDLGFVGEPADVNPEILYRLIGEEIIPVIAPIAAGKNGDTFNINADTFAGAIASAMDAKRFLLLTDVEGVLDQDMKLIPDMDIEKAQELIDSGVAKGGMIPKLETAINAVKSGVQGVVIVNGKTEHAVLLELFTEHGAGTLIHQTGEIGDDE</sequence>
<dbReference type="GO" id="GO:0016301">
    <property type="term" value="F:kinase activity"/>
    <property type="evidence" value="ECO:0007669"/>
    <property type="project" value="UniProtKB-KW"/>
</dbReference>
<keyword evidence="3 9" id="KW-0028">Amino-acid biosynthesis</keyword>
<dbReference type="PANTHER" id="PTHR23342:SF0">
    <property type="entry name" value="N-ACETYLGLUTAMATE SYNTHASE, MITOCHONDRIAL"/>
    <property type="match status" value="1"/>
</dbReference>
<reference evidence="11" key="2">
    <citation type="submission" date="2023-01" db="EMBL/GenBank/DDBJ databases">
        <title>Draft genome sequence of Maritalea porphyrae strain NBRC 107169.</title>
        <authorList>
            <person name="Sun Q."/>
            <person name="Mori K."/>
        </authorList>
    </citation>
    <scope>NUCLEOTIDE SEQUENCE</scope>
    <source>
        <strain evidence="11">NBRC 107169</strain>
    </source>
</reference>
<evidence type="ECO:0000256" key="5">
    <source>
        <dbReference type="ARBA" id="ARBA00022741"/>
    </source>
</evidence>
<comment type="function">
    <text evidence="9">Catalyzes the ATP-dependent phosphorylation of N-acetyl-L-glutamate.</text>
</comment>
<keyword evidence="4 9" id="KW-0808">Transferase</keyword>
<comment type="similarity">
    <text evidence="9">Belongs to the acetylglutamate kinase family. ArgB subfamily.</text>
</comment>
<dbReference type="Gene3D" id="3.40.1160.10">
    <property type="entry name" value="Acetylglutamate kinase-like"/>
    <property type="match status" value="1"/>
</dbReference>
<dbReference type="EC" id="2.7.2.8" evidence="9"/>
<evidence type="ECO:0000256" key="1">
    <source>
        <dbReference type="ARBA" id="ARBA00004828"/>
    </source>
</evidence>
<keyword evidence="6 9" id="KW-0418">Kinase</keyword>
<dbReference type="InterPro" id="IPR004662">
    <property type="entry name" value="AcgluKinase_fam"/>
</dbReference>
<evidence type="ECO:0000313" key="12">
    <source>
        <dbReference type="Proteomes" id="UP001161405"/>
    </source>
</evidence>
<dbReference type="HAMAP" id="MF_00082">
    <property type="entry name" value="ArgB"/>
    <property type="match status" value="1"/>
</dbReference>
<keyword evidence="5 9" id="KW-0547">Nucleotide-binding</keyword>
<evidence type="ECO:0000259" key="10">
    <source>
        <dbReference type="Pfam" id="PF00696"/>
    </source>
</evidence>
<dbReference type="EMBL" id="BSNI01000002">
    <property type="protein sequence ID" value="GLQ17478.1"/>
    <property type="molecule type" value="Genomic_DNA"/>
</dbReference>
<dbReference type="Pfam" id="PF00696">
    <property type="entry name" value="AA_kinase"/>
    <property type="match status" value="1"/>
</dbReference>
<feature type="domain" description="Aspartate/glutamate/uridylate kinase" evidence="10">
    <location>
        <begin position="60"/>
        <end position="305"/>
    </location>
</feature>
<dbReference type="Proteomes" id="UP001161405">
    <property type="component" value="Unassembled WGS sequence"/>
</dbReference>
<dbReference type="PRINTS" id="PR00474">
    <property type="entry name" value="GLU5KINASE"/>
</dbReference>
<accession>A0ABQ5UQD2</accession>
<comment type="caution">
    <text evidence="11">The sequence shown here is derived from an EMBL/GenBank/DDBJ whole genome shotgun (WGS) entry which is preliminary data.</text>
</comment>
<feature type="binding site" evidence="9">
    <location>
        <position position="226"/>
    </location>
    <ligand>
        <name>substrate</name>
    </ligand>
</feature>
<feature type="site" description="Transition state stabilizer" evidence="9">
    <location>
        <position position="64"/>
    </location>
</feature>
<dbReference type="NCBIfam" id="TIGR00761">
    <property type="entry name" value="argB"/>
    <property type="match status" value="1"/>
</dbReference>
<dbReference type="InterPro" id="IPR041727">
    <property type="entry name" value="NAGK-C"/>
</dbReference>
<name>A0ABQ5UQD2_9HYPH</name>
<feature type="binding site" evidence="9">
    <location>
        <position position="121"/>
    </location>
    <ligand>
        <name>substrate</name>
    </ligand>
</feature>
<comment type="subcellular location">
    <subcellularLocation>
        <location evidence="9">Cytoplasm</location>
    </subcellularLocation>
</comment>
<organism evidence="11 12">
    <name type="scientific">Maritalea porphyrae</name>
    <dbReference type="NCBI Taxonomy" id="880732"/>
    <lineage>
        <taxon>Bacteria</taxon>
        <taxon>Pseudomonadati</taxon>
        <taxon>Pseudomonadota</taxon>
        <taxon>Alphaproteobacteria</taxon>
        <taxon>Hyphomicrobiales</taxon>
        <taxon>Devosiaceae</taxon>
        <taxon>Maritalea</taxon>
    </lineage>
</organism>
<gene>
    <name evidence="9 11" type="primary">argB</name>
    <name evidence="11" type="ORF">GCM10007879_17270</name>
</gene>
<dbReference type="SUPFAM" id="SSF53633">
    <property type="entry name" value="Carbamate kinase-like"/>
    <property type="match status" value="1"/>
</dbReference>